<gene>
    <name evidence="2" type="ORF">EV645_5331</name>
</gene>
<dbReference type="EMBL" id="SHKR01000014">
    <property type="protein sequence ID" value="RZU12070.1"/>
    <property type="molecule type" value="Genomic_DNA"/>
</dbReference>
<evidence type="ECO:0000256" key="1">
    <source>
        <dbReference type="SAM" id="Phobius"/>
    </source>
</evidence>
<evidence type="ECO:0000313" key="3">
    <source>
        <dbReference type="Proteomes" id="UP000292027"/>
    </source>
</evidence>
<dbReference type="Proteomes" id="UP000292027">
    <property type="component" value="Unassembled WGS sequence"/>
</dbReference>
<keyword evidence="1" id="KW-1133">Transmembrane helix</keyword>
<dbReference type="AlphaFoldDB" id="A0A4Q7WPH1"/>
<keyword evidence="3" id="KW-1185">Reference proteome</keyword>
<accession>A0A4Q7WPH1</accession>
<dbReference type="RefSeq" id="WP_130446701.1">
    <property type="nucleotide sequence ID" value="NZ_SHKR01000014.1"/>
</dbReference>
<dbReference type="OrthoDB" id="3827980at2"/>
<evidence type="ECO:0000313" key="2">
    <source>
        <dbReference type="EMBL" id="RZU12070.1"/>
    </source>
</evidence>
<feature type="transmembrane region" description="Helical" evidence="1">
    <location>
        <begin position="37"/>
        <end position="54"/>
    </location>
</feature>
<protein>
    <submittedName>
        <fullName evidence="2">Uncharacterized protein</fullName>
    </submittedName>
</protein>
<organism evidence="2 3">
    <name type="scientific">Kribbella rubisoli</name>
    <dbReference type="NCBI Taxonomy" id="3075929"/>
    <lineage>
        <taxon>Bacteria</taxon>
        <taxon>Bacillati</taxon>
        <taxon>Actinomycetota</taxon>
        <taxon>Actinomycetes</taxon>
        <taxon>Propionibacteriales</taxon>
        <taxon>Kribbellaceae</taxon>
        <taxon>Kribbella</taxon>
    </lineage>
</organism>
<keyword evidence="1" id="KW-0812">Transmembrane</keyword>
<reference evidence="2 3" key="1">
    <citation type="journal article" date="2015" name="Stand. Genomic Sci.">
        <title>Genomic Encyclopedia of Bacterial and Archaeal Type Strains, Phase III: the genomes of soil and plant-associated and newly described type strains.</title>
        <authorList>
            <person name="Whitman W.B."/>
            <person name="Woyke T."/>
            <person name="Klenk H.P."/>
            <person name="Zhou Y."/>
            <person name="Lilburn T.G."/>
            <person name="Beck B.J."/>
            <person name="De Vos P."/>
            <person name="Vandamme P."/>
            <person name="Eisen J.A."/>
            <person name="Garrity G."/>
            <person name="Hugenholtz P."/>
            <person name="Kyrpides N.C."/>
        </authorList>
    </citation>
    <scope>NUCLEOTIDE SEQUENCE [LARGE SCALE GENOMIC DNA]</scope>
    <source>
        <strain evidence="2 3">VKM Ac-2540</strain>
    </source>
</reference>
<sequence>MQSLSPRARALGAAVLCLVIAVAAGLAVDSRLDRHWILRGLTAFLAICCAALLLTDQSRRLRQIITAIGLAMFGLIIPWSQTTWSKPPEIKFALQVATDAKSAAEKASSSSVTVANVKTAAEAHGGAVGSFPTEKTPQVHGADAFPVIVRAKRDQGRPWACVSFTGLDAKVRPC</sequence>
<proteinExistence type="predicted"/>
<feature type="transmembrane region" description="Helical" evidence="1">
    <location>
        <begin position="61"/>
        <end position="79"/>
    </location>
</feature>
<keyword evidence="1" id="KW-0472">Membrane</keyword>
<name>A0A4Q7WPH1_9ACTN</name>
<comment type="caution">
    <text evidence="2">The sequence shown here is derived from an EMBL/GenBank/DDBJ whole genome shotgun (WGS) entry which is preliminary data.</text>
</comment>